<accession>A0A0D8BM42</accession>
<evidence type="ECO:0000259" key="3">
    <source>
        <dbReference type="Pfam" id="PF13579"/>
    </source>
</evidence>
<dbReference type="Gene3D" id="3.40.50.2000">
    <property type="entry name" value="Glycogen Phosphorylase B"/>
    <property type="match status" value="1"/>
</dbReference>
<organism evidence="4 5">
    <name type="scientific">Frankia torreyi</name>
    <dbReference type="NCBI Taxonomy" id="1856"/>
    <lineage>
        <taxon>Bacteria</taxon>
        <taxon>Bacillati</taxon>
        <taxon>Actinomycetota</taxon>
        <taxon>Actinomycetes</taxon>
        <taxon>Frankiales</taxon>
        <taxon>Frankiaceae</taxon>
        <taxon>Frankia</taxon>
    </lineage>
</organism>
<evidence type="ECO:0000256" key="1">
    <source>
        <dbReference type="ARBA" id="ARBA00022676"/>
    </source>
</evidence>
<dbReference type="Proteomes" id="UP000032545">
    <property type="component" value="Unassembled WGS sequence"/>
</dbReference>
<proteinExistence type="predicted"/>
<keyword evidence="1" id="KW-0328">Glycosyltransferase</keyword>
<sequence length="363" mass="40739">MRSVVLSNMQWNHSTSTNRQYAARALSKFGKTAYCEVVGRQGAHWEIHNSILVTRARPWVPWSGRAYLPTRKIRSSLANRWVDQVTTYLGGRPDLLLTYDPMSLGLARLFEPLNLVYDCVDIYEAQPWYSGTASKLSLRIAEKRLAHAADLVTGTSPGVVQYLRRHGVEATYLSGAVLPPPWGNEPLPDRTPRRRFVYVGALDTYKLDFRVLHKIADIPHSELVVVGKRENLAAGAEEISGLQKRTNVRMLGPLSREDLWPVLRDADVGVIALAEGEYSDGSFPLKVWDYLWACLPVIAVSATSLVGLHADVHVTSDVNTDILEEILAKEKKDIARRQFAAAWTSDTRLQRIVDLTRNPNEDN</sequence>
<protein>
    <submittedName>
        <fullName evidence="4">Glycosyltransferase</fullName>
    </submittedName>
</protein>
<reference evidence="4 5" key="2">
    <citation type="journal article" date="2016" name="Genome Announc.">
        <title>Permanent Draft Genome Sequences for Two Variants of Frankia sp. Strain CpI1, the First Frankia Strain Isolated from Root Nodules of Comptonia peregrina.</title>
        <authorList>
            <person name="Oshone R."/>
            <person name="Hurst S.G.IV."/>
            <person name="Abebe-Akele F."/>
            <person name="Simpson S."/>
            <person name="Morris K."/>
            <person name="Thomas W.K."/>
            <person name="Tisa L.S."/>
        </authorList>
    </citation>
    <scope>NUCLEOTIDE SEQUENCE [LARGE SCALE GENOMIC DNA]</scope>
    <source>
        <strain evidence="5">CpI1-S</strain>
    </source>
</reference>
<dbReference type="Pfam" id="PF13579">
    <property type="entry name" value="Glyco_trans_4_4"/>
    <property type="match status" value="1"/>
</dbReference>
<gene>
    <name evidence="4" type="ORF">FF36_00676</name>
</gene>
<dbReference type="SUPFAM" id="SSF53756">
    <property type="entry name" value="UDP-Glycosyltransferase/glycogen phosphorylase"/>
    <property type="match status" value="1"/>
</dbReference>
<reference evidence="5" key="1">
    <citation type="submission" date="2015-02" db="EMBL/GenBank/DDBJ databases">
        <title>Draft Genome of Frankia sp. CpI1-S.</title>
        <authorList>
            <person name="Oshone R.T."/>
            <person name="Ngom M."/>
            <person name="Ghodhbane-Gtari F."/>
            <person name="Gtari M."/>
            <person name="Morris K."/>
            <person name="Thomas K."/>
            <person name="Sen A."/>
            <person name="Tisa L.S."/>
        </authorList>
    </citation>
    <scope>NUCLEOTIDE SEQUENCE [LARGE SCALE GENOMIC DNA]</scope>
    <source>
        <strain evidence="5">CpI1-S</strain>
    </source>
</reference>
<name>A0A0D8BM42_9ACTN</name>
<dbReference type="EMBL" id="JYFN01000003">
    <property type="protein sequence ID" value="KJE25064.1"/>
    <property type="molecule type" value="Genomic_DNA"/>
</dbReference>
<evidence type="ECO:0000313" key="5">
    <source>
        <dbReference type="Proteomes" id="UP000032545"/>
    </source>
</evidence>
<evidence type="ECO:0000313" key="4">
    <source>
        <dbReference type="EMBL" id="KJE25064.1"/>
    </source>
</evidence>
<dbReference type="GO" id="GO:0016757">
    <property type="term" value="F:glycosyltransferase activity"/>
    <property type="evidence" value="ECO:0007669"/>
    <property type="project" value="UniProtKB-KW"/>
</dbReference>
<keyword evidence="2 4" id="KW-0808">Transferase</keyword>
<dbReference type="AlphaFoldDB" id="A0A0D8BM42"/>
<keyword evidence="5" id="KW-1185">Reference proteome</keyword>
<dbReference type="PATRIC" id="fig|1502723.3.peg.2290"/>
<comment type="caution">
    <text evidence="4">The sequence shown here is derived from an EMBL/GenBank/DDBJ whole genome shotgun (WGS) entry which is preliminary data.</text>
</comment>
<dbReference type="InterPro" id="IPR028098">
    <property type="entry name" value="Glyco_trans_4-like_N"/>
</dbReference>
<feature type="domain" description="Glycosyltransferase subfamily 4-like N-terminal" evidence="3">
    <location>
        <begin position="57"/>
        <end position="170"/>
    </location>
</feature>
<evidence type="ECO:0000256" key="2">
    <source>
        <dbReference type="ARBA" id="ARBA00022679"/>
    </source>
</evidence>
<dbReference type="Pfam" id="PF13692">
    <property type="entry name" value="Glyco_trans_1_4"/>
    <property type="match status" value="1"/>
</dbReference>